<organism evidence="2 3">
    <name type="scientific">Candidula unifasciata</name>
    <dbReference type="NCBI Taxonomy" id="100452"/>
    <lineage>
        <taxon>Eukaryota</taxon>
        <taxon>Metazoa</taxon>
        <taxon>Spiralia</taxon>
        <taxon>Lophotrochozoa</taxon>
        <taxon>Mollusca</taxon>
        <taxon>Gastropoda</taxon>
        <taxon>Heterobranchia</taxon>
        <taxon>Euthyneura</taxon>
        <taxon>Panpulmonata</taxon>
        <taxon>Eupulmonata</taxon>
        <taxon>Stylommatophora</taxon>
        <taxon>Helicina</taxon>
        <taxon>Helicoidea</taxon>
        <taxon>Geomitridae</taxon>
        <taxon>Candidula</taxon>
    </lineage>
</organism>
<dbReference type="Proteomes" id="UP000678393">
    <property type="component" value="Unassembled WGS sequence"/>
</dbReference>
<evidence type="ECO:0000313" key="3">
    <source>
        <dbReference type="Proteomes" id="UP000678393"/>
    </source>
</evidence>
<name>A0A8S3Z7G0_9EUPU</name>
<dbReference type="AlphaFoldDB" id="A0A8S3Z7G0"/>
<evidence type="ECO:0000313" key="2">
    <source>
        <dbReference type="EMBL" id="CAG5125313.1"/>
    </source>
</evidence>
<comment type="caution">
    <text evidence="2">The sequence shown here is derived from an EMBL/GenBank/DDBJ whole genome shotgun (WGS) entry which is preliminary data.</text>
</comment>
<accession>A0A8S3Z7G0</accession>
<sequence>RCEHVSVEELITSMYAPQVVNESYTHQHVDCCQDGMSSGVIQELIEPVIPLEQCIDQPAITDLPGIVTLPADQPVNPAPDIHLPQHPGFIQQLQQPAVISQLMAAEAQGGVCHESESGKNLLTPTASASNLQQLNSELTRNILNTNSMIMFQGNDKAFIQIPSSVLLQDPSLLSSLASVMVGNLAQEHHISTSSAASSVADAHSTLPPTPQISTNNEALAGVSGPSVPLLSQTLIPNQPGLGTEASILVSNGVGLPANFTQGPQSVQTITTSTLADLAALLGLSVQRTLSSQQNLGVTYRGQNVDHNGRASLSYLTDSLATSASESLSVPTVCDQGQAASSPASSSPQTSSKIQTPPVILKCPCVGNLLIGSSQGPSTLSIGSLPKRVPVPGDGTLTSAIQKGIPISIVPGASPESIVLNQVFVPIYSNTDNGPVIELVPIKPS</sequence>
<feature type="compositionally biased region" description="Low complexity" evidence="1">
    <location>
        <begin position="337"/>
        <end position="354"/>
    </location>
</feature>
<feature type="non-terminal residue" evidence="2">
    <location>
        <position position="444"/>
    </location>
</feature>
<evidence type="ECO:0000256" key="1">
    <source>
        <dbReference type="SAM" id="MobiDB-lite"/>
    </source>
</evidence>
<dbReference type="OrthoDB" id="10667320at2759"/>
<proteinExistence type="predicted"/>
<reference evidence="2" key="1">
    <citation type="submission" date="2021-04" db="EMBL/GenBank/DDBJ databases">
        <authorList>
            <consortium name="Molecular Ecology Group"/>
        </authorList>
    </citation>
    <scope>NUCLEOTIDE SEQUENCE</scope>
</reference>
<keyword evidence="3" id="KW-1185">Reference proteome</keyword>
<protein>
    <submittedName>
        <fullName evidence="2">Uncharacterized protein</fullName>
    </submittedName>
</protein>
<feature type="region of interest" description="Disordered" evidence="1">
    <location>
        <begin position="332"/>
        <end position="354"/>
    </location>
</feature>
<gene>
    <name evidence="2" type="ORF">CUNI_LOCUS10871</name>
</gene>
<dbReference type="EMBL" id="CAJHNH020002017">
    <property type="protein sequence ID" value="CAG5125313.1"/>
    <property type="molecule type" value="Genomic_DNA"/>
</dbReference>